<dbReference type="EMBL" id="LXQA010015344">
    <property type="protein sequence ID" value="MCH89046.1"/>
    <property type="molecule type" value="Genomic_DNA"/>
</dbReference>
<organism evidence="1 2">
    <name type="scientific">Trifolium medium</name>
    <dbReference type="NCBI Taxonomy" id="97028"/>
    <lineage>
        <taxon>Eukaryota</taxon>
        <taxon>Viridiplantae</taxon>
        <taxon>Streptophyta</taxon>
        <taxon>Embryophyta</taxon>
        <taxon>Tracheophyta</taxon>
        <taxon>Spermatophyta</taxon>
        <taxon>Magnoliopsida</taxon>
        <taxon>eudicotyledons</taxon>
        <taxon>Gunneridae</taxon>
        <taxon>Pentapetalae</taxon>
        <taxon>rosids</taxon>
        <taxon>fabids</taxon>
        <taxon>Fabales</taxon>
        <taxon>Fabaceae</taxon>
        <taxon>Papilionoideae</taxon>
        <taxon>50 kb inversion clade</taxon>
        <taxon>NPAAA clade</taxon>
        <taxon>Hologalegina</taxon>
        <taxon>IRL clade</taxon>
        <taxon>Trifolieae</taxon>
        <taxon>Trifolium</taxon>
    </lineage>
</organism>
<protein>
    <submittedName>
        <fullName evidence="1">Uncharacterized protein</fullName>
    </submittedName>
</protein>
<reference evidence="1 2" key="1">
    <citation type="journal article" date="2018" name="Front. Plant Sci.">
        <title>Red Clover (Trifolium pratense) and Zigzag Clover (T. medium) - A Picture of Genomic Similarities and Differences.</title>
        <authorList>
            <person name="Dluhosova J."/>
            <person name="Istvanek J."/>
            <person name="Nedelnik J."/>
            <person name="Repkova J."/>
        </authorList>
    </citation>
    <scope>NUCLEOTIDE SEQUENCE [LARGE SCALE GENOMIC DNA]</scope>
    <source>
        <strain evidence="2">cv. 10/8</strain>
        <tissue evidence="1">Leaf</tissue>
    </source>
</reference>
<comment type="caution">
    <text evidence="1">The sequence shown here is derived from an EMBL/GenBank/DDBJ whole genome shotgun (WGS) entry which is preliminary data.</text>
</comment>
<dbReference type="AlphaFoldDB" id="A0A392MND5"/>
<keyword evidence="2" id="KW-1185">Reference proteome</keyword>
<accession>A0A392MND5</accession>
<feature type="non-terminal residue" evidence="1">
    <location>
        <position position="1"/>
    </location>
</feature>
<sequence length="46" mass="5108">EESLDSAEDLLRSYLITGWRCVQVASFRFSLLWPAFSALGSVSVAE</sequence>
<proteinExistence type="predicted"/>
<dbReference type="Proteomes" id="UP000265520">
    <property type="component" value="Unassembled WGS sequence"/>
</dbReference>
<evidence type="ECO:0000313" key="1">
    <source>
        <dbReference type="EMBL" id="MCH89046.1"/>
    </source>
</evidence>
<evidence type="ECO:0000313" key="2">
    <source>
        <dbReference type="Proteomes" id="UP000265520"/>
    </source>
</evidence>
<name>A0A392MND5_9FABA</name>
<gene>
    <name evidence="1" type="ORF">A2U01_0009939</name>
</gene>